<dbReference type="EMBL" id="JBBBZM010000001">
    <property type="protein sequence ID" value="KAL0640804.1"/>
    <property type="molecule type" value="Genomic_DNA"/>
</dbReference>
<reference evidence="1 2" key="1">
    <citation type="submission" date="2024-02" db="EMBL/GenBank/DDBJ databases">
        <title>Discinaceae phylogenomics.</title>
        <authorList>
            <person name="Dirks A.C."/>
            <person name="James T.Y."/>
        </authorList>
    </citation>
    <scope>NUCLEOTIDE SEQUENCE [LARGE SCALE GENOMIC DNA]</scope>
    <source>
        <strain evidence="1 2">ACD0624</strain>
    </source>
</reference>
<protein>
    <submittedName>
        <fullName evidence="1">Uncharacterized protein</fullName>
    </submittedName>
</protein>
<evidence type="ECO:0000313" key="1">
    <source>
        <dbReference type="EMBL" id="KAL0640804.1"/>
    </source>
</evidence>
<proteinExistence type="predicted"/>
<accession>A0ABR3GXX8</accession>
<keyword evidence="2" id="KW-1185">Reference proteome</keyword>
<gene>
    <name evidence="1" type="ORF">Q9L58_000111</name>
</gene>
<dbReference type="Proteomes" id="UP001447188">
    <property type="component" value="Unassembled WGS sequence"/>
</dbReference>
<comment type="caution">
    <text evidence="1">The sequence shown here is derived from an EMBL/GenBank/DDBJ whole genome shotgun (WGS) entry which is preliminary data.</text>
</comment>
<name>A0ABR3GXX8_9PEZI</name>
<sequence>MSKEKSSDVFTQLVSSVTDYNRKIAAARKTLATIHTSFHEGMKPELQKLDKYVQDLQLAQTLPAAASKSKPAMYQTLVDTVKHQVEGSRRVLVEQQVSYEICKNEQNENIEKWGIEIGKINGQLSTLLDF</sequence>
<organism evidence="1 2">
    <name type="scientific">Discina gigas</name>
    <dbReference type="NCBI Taxonomy" id="1032678"/>
    <lineage>
        <taxon>Eukaryota</taxon>
        <taxon>Fungi</taxon>
        <taxon>Dikarya</taxon>
        <taxon>Ascomycota</taxon>
        <taxon>Pezizomycotina</taxon>
        <taxon>Pezizomycetes</taxon>
        <taxon>Pezizales</taxon>
        <taxon>Discinaceae</taxon>
        <taxon>Discina</taxon>
    </lineage>
</organism>
<evidence type="ECO:0000313" key="2">
    <source>
        <dbReference type="Proteomes" id="UP001447188"/>
    </source>
</evidence>